<proteinExistence type="predicted"/>
<evidence type="ECO:0000313" key="3">
    <source>
        <dbReference type="Proteomes" id="UP000281955"/>
    </source>
</evidence>
<dbReference type="AlphaFoldDB" id="A0A420XKL5"/>
<evidence type="ECO:0000256" key="1">
    <source>
        <dbReference type="SAM" id="MobiDB-lite"/>
    </source>
</evidence>
<gene>
    <name evidence="2" type="ORF">CLV35_3694</name>
</gene>
<comment type="caution">
    <text evidence="2">The sequence shown here is derived from an EMBL/GenBank/DDBJ whole genome shotgun (WGS) entry which is preliminary data.</text>
</comment>
<dbReference type="InParanoid" id="A0A420XKL5"/>
<dbReference type="RefSeq" id="WP_231122049.1">
    <property type="nucleotide sequence ID" value="NZ_RBWV01000016.1"/>
</dbReference>
<name>A0A420XKL5_9ACTN</name>
<organism evidence="2 3">
    <name type="scientific">Motilibacter peucedani</name>
    <dbReference type="NCBI Taxonomy" id="598650"/>
    <lineage>
        <taxon>Bacteria</taxon>
        <taxon>Bacillati</taxon>
        <taxon>Actinomycetota</taxon>
        <taxon>Actinomycetes</taxon>
        <taxon>Motilibacterales</taxon>
        <taxon>Motilibacteraceae</taxon>
        <taxon>Motilibacter</taxon>
    </lineage>
</organism>
<dbReference type="Proteomes" id="UP000281955">
    <property type="component" value="Unassembled WGS sequence"/>
</dbReference>
<keyword evidence="3" id="KW-1185">Reference proteome</keyword>
<feature type="compositionally biased region" description="Acidic residues" evidence="1">
    <location>
        <begin position="33"/>
        <end position="47"/>
    </location>
</feature>
<evidence type="ECO:0000313" key="2">
    <source>
        <dbReference type="EMBL" id="RKS68566.1"/>
    </source>
</evidence>
<sequence length="80" mass="8531">MARGRLWTSGAAQAALVPDVGGVDELDDADEVEELDELEPESDDEDAAGVLLEGDAADESEPPELELPDPLAEEERLSVR</sequence>
<feature type="compositionally biased region" description="Acidic residues" evidence="1">
    <location>
        <begin position="55"/>
        <end position="67"/>
    </location>
</feature>
<protein>
    <submittedName>
        <fullName evidence="2">Uncharacterized protein</fullName>
    </submittedName>
</protein>
<reference evidence="2 3" key="1">
    <citation type="submission" date="2018-10" db="EMBL/GenBank/DDBJ databases">
        <title>Genomic Encyclopedia of Archaeal and Bacterial Type Strains, Phase II (KMG-II): from individual species to whole genera.</title>
        <authorList>
            <person name="Goeker M."/>
        </authorList>
    </citation>
    <scope>NUCLEOTIDE SEQUENCE [LARGE SCALE GENOMIC DNA]</scope>
    <source>
        <strain evidence="2 3">RP-AC37</strain>
    </source>
</reference>
<accession>A0A420XKL5</accession>
<dbReference type="EMBL" id="RBWV01000016">
    <property type="protein sequence ID" value="RKS68566.1"/>
    <property type="molecule type" value="Genomic_DNA"/>
</dbReference>
<feature type="region of interest" description="Disordered" evidence="1">
    <location>
        <begin position="33"/>
        <end position="80"/>
    </location>
</feature>